<feature type="compositionally biased region" description="Acidic residues" evidence="1">
    <location>
        <begin position="317"/>
        <end position="327"/>
    </location>
</feature>
<organism evidence="2 3">
    <name type="scientific">Novipirellula rosea</name>
    <dbReference type="NCBI Taxonomy" id="1031540"/>
    <lineage>
        <taxon>Bacteria</taxon>
        <taxon>Pseudomonadati</taxon>
        <taxon>Planctomycetota</taxon>
        <taxon>Planctomycetia</taxon>
        <taxon>Pirellulales</taxon>
        <taxon>Pirellulaceae</taxon>
        <taxon>Novipirellula</taxon>
    </lineage>
</organism>
<dbReference type="PROSITE" id="PS51257">
    <property type="entry name" value="PROKAR_LIPOPROTEIN"/>
    <property type="match status" value="1"/>
</dbReference>
<dbReference type="EMBL" id="BAABGA010000068">
    <property type="protein sequence ID" value="GAA4464400.1"/>
    <property type="molecule type" value="Genomic_DNA"/>
</dbReference>
<reference evidence="3" key="1">
    <citation type="journal article" date="2019" name="Int. J. Syst. Evol. Microbiol.">
        <title>The Global Catalogue of Microorganisms (GCM) 10K type strain sequencing project: providing services to taxonomists for standard genome sequencing and annotation.</title>
        <authorList>
            <consortium name="The Broad Institute Genomics Platform"/>
            <consortium name="The Broad Institute Genome Sequencing Center for Infectious Disease"/>
            <person name="Wu L."/>
            <person name="Ma J."/>
        </authorList>
    </citation>
    <scope>NUCLEOTIDE SEQUENCE [LARGE SCALE GENOMIC DNA]</scope>
    <source>
        <strain evidence="3">JCM 17759</strain>
    </source>
</reference>
<keyword evidence="3" id="KW-1185">Reference proteome</keyword>
<evidence type="ECO:0008006" key="4">
    <source>
        <dbReference type="Google" id="ProtNLM"/>
    </source>
</evidence>
<proteinExistence type="predicted"/>
<accession>A0ABP8ND49</accession>
<name>A0ABP8ND49_9BACT</name>
<sequence length="350" mass="37790">MSLTLLKRHIVVCLMIVACQTTDSLAITASEKEATKWALIICGIPGDSDHHTEFSQTIESLHTSLKDQLGFPAENILIQFGAPPNEEDGPAVQAADGTATRTELTKQVAELQKQIQPSDTLWVIVMGHAHFDGQQSYLNLPGAADGESDLHAADFADLFRGLDAKQQLFFIGTPVSGFFVRGLSAEGRIVITATEADREVNATLFPAALAETLADPPAKSELDVDENDQFSVFDLYIAVTRNVARRYLAESLLATEHAQLDDNGDGRSAELQLDYLSEDEGGRQRDGAKPPTIRQNSDGFIAQRTLVSADFPTPALTDEEPSDELASGEDVTPVQKTEPDADAESAPTEP</sequence>
<gene>
    <name evidence="2" type="ORF">GCM10023156_50880</name>
</gene>
<evidence type="ECO:0000256" key="1">
    <source>
        <dbReference type="SAM" id="MobiDB-lite"/>
    </source>
</evidence>
<evidence type="ECO:0000313" key="3">
    <source>
        <dbReference type="Proteomes" id="UP001500840"/>
    </source>
</evidence>
<dbReference type="Proteomes" id="UP001500840">
    <property type="component" value="Unassembled WGS sequence"/>
</dbReference>
<feature type="region of interest" description="Disordered" evidence="1">
    <location>
        <begin position="306"/>
        <end position="350"/>
    </location>
</feature>
<protein>
    <recommendedName>
        <fullName evidence="4">Caspase domain protein</fullName>
    </recommendedName>
</protein>
<comment type="caution">
    <text evidence="2">The sequence shown here is derived from an EMBL/GenBank/DDBJ whole genome shotgun (WGS) entry which is preliminary data.</text>
</comment>
<evidence type="ECO:0000313" key="2">
    <source>
        <dbReference type="EMBL" id="GAA4464400.1"/>
    </source>
</evidence>
<dbReference type="RefSeq" id="WP_345326656.1">
    <property type="nucleotide sequence ID" value="NZ_BAABGA010000068.1"/>
</dbReference>